<dbReference type="CDD" id="cd19082">
    <property type="entry name" value="AKR_AKR10A1_2"/>
    <property type="match status" value="1"/>
</dbReference>
<proteinExistence type="predicted"/>
<dbReference type="InterPro" id="IPR023210">
    <property type="entry name" value="NADP_OxRdtase_dom"/>
</dbReference>
<feature type="domain" description="NADP-dependent oxidoreductase" evidence="2">
    <location>
        <begin position="16"/>
        <end position="308"/>
    </location>
</feature>
<protein>
    <submittedName>
        <fullName evidence="3">Aldo/keto reductase</fullName>
    </submittedName>
</protein>
<name>A0ABV1KUB4_9BACL</name>
<dbReference type="Gene3D" id="3.20.20.100">
    <property type="entry name" value="NADP-dependent oxidoreductase domain"/>
    <property type="match status" value="1"/>
</dbReference>
<evidence type="ECO:0000313" key="3">
    <source>
        <dbReference type="EMBL" id="MEQ4483407.1"/>
    </source>
</evidence>
<evidence type="ECO:0000256" key="1">
    <source>
        <dbReference type="ARBA" id="ARBA00023002"/>
    </source>
</evidence>
<dbReference type="Proteomes" id="UP001493487">
    <property type="component" value="Unassembled WGS sequence"/>
</dbReference>
<dbReference type="InterPro" id="IPR050523">
    <property type="entry name" value="AKR_Detox_Biosynth"/>
</dbReference>
<dbReference type="PANTHER" id="PTHR43364:SF4">
    <property type="entry name" value="NAD(P)-LINKED OXIDOREDUCTASE SUPERFAMILY PROTEIN"/>
    <property type="match status" value="1"/>
</dbReference>
<accession>A0ABV1KUB4</accession>
<dbReference type="Pfam" id="PF00248">
    <property type="entry name" value="Aldo_ket_red"/>
    <property type="match status" value="1"/>
</dbReference>
<keyword evidence="4" id="KW-1185">Reference proteome</keyword>
<reference evidence="3 4" key="1">
    <citation type="journal article" date="2023" name="Genome Announc.">
        <title>Pan-Genome Analyses of the Genus Cohnella and Proposal of the Novel Species Cohnella silvisoli sp. nov., Isolated from Forest Soil.</title>
        <authorList>
            <person name="Wang C."/>
            <person name="Mao L."/>
            <person name="Bao G."/>
            <person name="Zhu H."/>
        </authorList>
    </citation>
    <scope>NUCLEOTIDE SEQUENCE [LARGE SCALE GENOMIC DNA]</scope>
    <source>
        <strain evidence="3 4">NL03-T5-1</strain>
    </source>
</reference>
<dbReference type="InterPro" id="IPR036812">
    <property type="entry name" value="NAD(P)_OxRdtase_dom_sf"/>
</dbReference>
<dbReference type="PANTHER" id="PTHR43364">
    <property type="entry name" value="NADH-SPECIFIC METHYLGLYOXAL REDUCTASE-RELATED"/>
    <property type="match status" value="1"/>
</dbReference>
<dbReference type="EMBL" id="JASKHM010000007">
    <property type="protein sequence ID" value="MEQ4483407.1"/>
    <property type="molecule type" value="Genomic_DNA"/>
</dbReference>
<organism evidence="3 4">
    <name type="scientific">Cohnella silvisoli</name>
    <dbReference type="NCBI Taxonomy" id="2873699"/>
    <lineage>
        <taxon>Bacteria</taxon>
        <taxon>Bacillati</taxon>
        <taxon>Bacillota</taxon>
        <taxon>Bacilli</taxon>
        <taxon>Bacillales</taxon>
        <taxon>Paenibacillaceae</taxon>
        <taxon>Cohnella</taxon>
    </lineage>
</organism>
<sequence length="319" mass="36014">MKRIQIPGVQLASTQLVMGTGGDAYHPDHMDHVTRLSDAYFELGGNTFDSAHQYEGSEEALGRWLEKRNIRDRVVILTKGAHPDDGNPGPRVSAKYIKEDLMDSLDRLRIKYVDMYALHRDDVTVPVGEVIETLNQALRDGHVRTIGASNWTLSRVMEANQYAADNNLKGFAFTSPNFSLAKPLEPHWPGCVSADESFCRWHENNQIPLLAWSSQAGGFFSGRFSPDNRDNEDMVRVYYSDENWERLKRARQLAGKKDVTPIQIALAYVLHQRFPTFALIGPEKVEEMKSSFAGAEIALSPTELAWLDLKTNDSIFDKE</sequence>
<evidence type="ECO:0000313" key="4">
    <source>
        <dbReference type="Proteomes" id="UP001493487"/>
    </source>
</evidence>
<dbReference type="SUPFAM" id="SSF51430">
    <property type="entry name" value="NAD(P)-linked oxidoreductase"/>
    <property type="match status" value="1"/>
</dbReference>
<comment type="caution">
    <text evidence="3">The sequence shown here is derived from an EMBL/GenBank/DDBJ whole genome shotgun (WGS) entry which is preliminary data.</text>
</comment>
<gene>
    <name evidence="3" type="ORF">QJS35_13500</name>
</gene>
<evidence type="ECO:0000259" key="2">
    <source>
        <dbReference type="Pfam" id="PF00248"/>
    </source>
</evidence>
<keyword evidence="1" id="KW-0560">Oxidoreductase</keyword>
<dbReference type="RefSeq" id="WP_232185859.1">
    <property type="nucleotide sequence ID" value="NZ_JAIOAP010000006.1"/>
</dbReference>